<sequence length="35" mass="2921">GHLPVAGGVAGGVGGGRAGGCARRGAGPAGPGAPV</sequence>
<dbReference type="AlphaFoldDB" id="A0A6J4J067"/>
<feature type="compositionally biased region" description="Gly residues" evidence="1">
    <location>
        <begin position="8"/>
        <end position="19"/>
    </location>
</feature>
<accession>A0A6J4J067</accession>
<evidence type="ECO:0000256" key="1">
    <source>
        <dbReference type="SAM" id="MobiDB-lite"/>
    </source>
</evidence>
<protein>
    <submittedName>
        <fullName evidence="2">Uncharacterized protein</fullName>
    </submittedName>
</protein>
<feature type="non-terminal residue" evidence="2">
    <location>
        <position position="35"/>
    </location>
</feature>
<dbReference type="EMBL" id="CADCTP010000246">
    <property type="protein sequence ID" value="CAA9266913.1"/>
    <property type="molecule type" value="Genomic_DNA"/>
</dbReference>
<reference evidence="2" key="1">
    <citation type="submission" date="2020-02" db="EMBL/GenBank/DDBJ databases">
        <authorList>
            <person name="Meier V. D."/>
        </authorList>
    </citation>
    <scope>NUCLEOTIDE SEQUENCE</scope>
    <source>
        <strain evidence="2">AVDCRST_MAG41</strain>
    </source>
</reference>
<feature type="region of interest" description="Disordered" evidence="1">
    <location>
        <begin position="1"/>
        <end position="35"/>
    </location>
</feature>
<evidence type="ECO:0000313" key="2">
    <source>
        <dbReference type="EMBL" id="CAA9266913.1"/>
    </source>
</evidence>
<name>A0A6J4J067_9ACTN</name>
<feature type="non-terminal residue" evidence="2">
    <location>
        <position position="1"/>
    </location>
</feature>
<gene>
    <name evidence="2" type="ORF">AVDCRST_MAG41-2676</name>
</gene>
<organism evidence="2">
    <name type="scientific">uncultured Mycobacteriales bacterium</name>
    <dbReference type="NCBI Taxonomy" id="581187"/>
    <lineage>
        <taxon>Bacteria</taxon>
        <taxon>Bacillati</taxon>
        <taxon>Actinomycetota</taxon>
        <taxon>Actinomycetes</taxon>
        <taxon>Mycobacteriales</taxon>
        <taxon>environmental samples</taxon>
    </lineage>
</organism>
<proteinExistence type="predicted"/>